<protein>
    <submittedName>
        <fullName evidence="1">Uncharacterized protein</fullName>
    </submittedName>
</protein>
<organism evidence="1">
    <name type="scientific">Tanacetum cinerariifolium</name>
    <name type="common">Dalmatian daisy</name>
    <name type="synonym">Chrysanthemum cinerariifolium</name>
    <dbReference type="NCBI Taxonomy" id="118510"/>
    <lineage>
        <taxon>Eukaryota</taxon>
        <taxon>Viridiplantae</taxon>
        <taxon>Streptophyta</taxon>
        <taxon>Embryophyta</taxon>
        <taxon>Tracheophyta</taxon>
        <taxon>Spermatophyta</taxon>
        <taxon>Magnoliopsida</taxon>
        <taxon>eudicotyledons</taxon>
        <taxon>Gunneridae</taxon>
        <taxon>Pentapetalae</taxon>
        <taxon>asterids</taxon>
        <taxon>campanulids</taxon>
        <taxon>Asterales</taxon>
        <taxon>Asteraceae</taxon>
        <taxon>Asteroideae</taxon>
        <taxon>Anthemideae</taxon>
        <taxon>Anthemidinae</taxon>
        <taxon>Tanacetum</taxon>
    </lineage>
</organism>
<name>A0A699XNT5_TANCI</name>
<gene>
    <name evidence="1" type="ORF">Tci_930500</name>
</gene>
<evidence type="ECO:0000313" key="1">
    <source>
        <dbReference type="EMBL" id="GFD58531.1"/>
    </source>
</evidence>
<feature type="non-terminal residue" evidence="1">
    <location>
        <position position="1"/>
    </location>
</feature>
<sequence>VAIFVGRDQPPGAEVEQEPPALQRELAAGAERIVEPQLEIGLRQFHGIDVVAADLGLAANVIAAAVDQLAADRERPGAIFDCDAG</sequence>
<dbReference type="AlphaFoldDB" id="A0A699XNT5"/>
<proteinExistence type="predicted"/>
<reference evidence="1" key="1">
    <citation type="journal article" date="2019" name="Sci. Rep.">
        <title>Draft genome of Tanacetum cinerariifolium, the natural source of mosquito coil.</title>
        <authorList>
            <person name="Yamashiro T."/>
            <person name="Shiraishi A."/>
            <person name="Satake H."/>
            <person name="Nakayama K."/>
        </authorList>
    </citation>
    <scope>NUCLEOTIDE SEQUENCE</scope>
</reference>
<feature type="non-terminal residue" evidence="1">
    <location>
        <position position="85"/>
    </location>
</feature>
<comment type="caution">
    <text evidence="1">The sequence shown here is derived from an EMBL/GenBank/DDBJ whole genome shotgun (WGS) entry which is preliminary data.</text>
</comment>
<accession>A0A699XNT5</accession>
<dbReference type="EMBL" id="BKCJ011854193">
    <property type="protein sequence ID" value="GFD58531.1"/>
    <property type="molecule type" value="Genomic_DNA"/>
</dbReference>